<keyword evidence="3" id="KW-0963">Cytoplasm</keyword>
<dbReference type="InterPro" id="IPR049039">
    <property type="entry name" value="RMD1-3_a_helical_rpt"/>
</dbReference>
<dbReference type="OrthoDB" id="9813878at2"/>
<evidence type="ECO:0000256" key="5">
    <source>
        <dbReference type="ARBA" id="ARBA00022803"/>
    </source>
</evidence>
<dbReference type="EMBL" id="PDEP01000008">
    <property type="protein sequence ID" value="PEN06525.1"/>
    <property type="molecule type" value="Genomic_DNA"/>
</dbReference>
<sequence length="256" mass="28518">MARPLAAALLLALFVGFGSAAAQSVDHIDDEDLAAALAEVDELRKNGEFGAAYGRLNDIQGEYPDRAEVLWRMAATEVNMGEQRGNSTSFFERGLETANAALEADSSNGYAHFARSMAEGRLALAAGTRERIERSRAVKHHADRAIELEDDIDGAYNARGQWNREVASLGFMSRAIVRTVYGGLPDASYEQAVEDFQAAIEIEDRILHRYELARTYAIMERPEDAREQIDILLDMPEVYYNDADLKEQARDLRNDL</sequence>
<keyword evidence="5" id="KW-0802">TPR repeat</keyword>
<comment type="subunit">
    <text evidence="2">Interacts with microtubules.</text>
</comment>
<evidence type="ECO:0000256" key="2">
    <source>
        <dbReference type="ARBA" id="ARBA00011375"/>
    </source>
</evidence>
<dbReference type="PANTHER" id="PTHR16056:SF16">
    <property type="entry name" value="REGULATOR OF MICROTUBULE DYNAMICS PROTEIN 1"/>
    <property type="match status" value="1"/>
</dbReference>
<evidence type="ECO:0000313" key="10">
    <source>
        <dbReference type="EMBL" id="PEN06525.1"/>
    </source>
</evidence>
<accession>A0A2H3P6A7</accession>
<dbReference type="SUPFAM" id="SSF48452">
    <property type="entry name" value="TPR-like"/>
    <property type="match status" value="1"/>
</dbReference>
<feature type="signal peptide" evidence="9">
    <location>
        <begin position="1"/>
        <end position="22"/>
    </location>
</feature>
<keyword evidence="11" id="KW-1185">Reference proteome</keyword>
<comment type="subcellular location">
    <subcellularLocation>
        <location evidence="1">Cytoplasm</location>
        <location evidence="1">Cytoskeleton</location>
    </subcellularLocation>
</comment>
<dbReference type="Pfam" id="PF21033">
    <property type="entry name" value="RMD1-3"/>
    <property type="match status" value="1"/>
</dbReference>
<evidence type="ECO:0000256" key="4">
    <source>
        <dbReference type="ARBA" id="ARBA00022737"/>
    </source>
</evidence>
<dbReference type="GO" id="GO:0097431">
    <property type="term" value="C:mitotic spindle pole"/>
    <property type="evidence" value="ECO:0007669"/>
    <property type="project" value="TreeGrafter"/>
</dbReference>
<feature type="chain" id="PRO_5013642068" description="Regulator of microtubule dynamics protein 1" evidence="9">
    <location>
        <begin position="23"/>
        <end position="256"/>
    </location>
</feature>
<protein>
    <recommendedName>
        <fullName evidence="7">Regulator of microtubule dynamics protein 1</fullName>
    </recommendedName>
    <alternativeName>
        <fullName evidence="8">Protein FAM82B</fullName>
    </alternativeName>
</protein>
<reference evidence="10 11" key="1">
    <citation type="submission" date="2017-10" db="EMBL/GenBank/DDBJ databases">
        <title>Draft genome of Longimonas halophila.</title>
        <authorList>
            <person name="Goh K.M."/>
            <person name="Shamsir M.S."/>
            <person name="Lim S.W."/>
        </authorList>
    </citation>
    <scope>NUCLEOTIDE SEQUENCE [LARGE SCALE GENOMIC DNA]</scope>
    <source>
        <strain evidence="10 11">KCTC 42399</strain>
    </source>
</reference>
<dbReference type="GO" id="GO:0008017">
    <property type="term" value="F:microtubule binding"/>
    <property type="evidence" value="ECO:0007669"/>
    <property type="project" value="TreeGrafter"/>
</dbReference>
<keyword evidence="6" id="KW-0206">Cytoskeleton</keyword>
<dbReference type="GO" id="GO:0005876">
    <property type="term" value="C:spindle microtubule"/>
    <property type="evidence" value="ECO:0007669"/>
    <property type="project" value="TreeGrafter"/>
</dbReference>
<evidence type="ECO:0000256" key="8">
    <source>
        <dbReference type="ARBA" id="ARBA00041958"/>
    </source>
</evidence>
<keyword evidence="4" id="KW-0677">Repeat</keyword>
<evidence type="ECO:0000256" key="1">
    <source>
        <dbReference type="ARBA" id="ARBA00004245"/>
    </source>
</evidence>
<evidence type="ECO:0000256" key="6">
    <source>
        <dbReference type="ARBA" id="ARBA00023212"/>
    </source>
</evidence>
<dbReference type="RefSeq" id="WP_098062418.1">
    <property type="nucleotide sequence ID" value="NZ_PDEP01000008.1"/>
</dbReference>
<dbReference type="GO" id="GO:0005737">
    <property type="term" value="C:cytoplasm"/>
    <property type="evidence" value="ECO:0007669"/>
    <property type="project" value="TreeGrafter"/>
</dbReference>
<evidence type="ECO:0000256" key="3">
    <source>
        <dbReference type="ARBA" id="ARBA00022490"/>
    </source>
</evidence>
<dbReference type="Gene3D" id="1.25.40.10">
    <property type="entry name" value="Tetratricopeptide repeat domain"/>
    <property type="match status" value="1"/>
</dbReference>
<keyword evidence="9" id="KW-0732">Signal</keyword>
<evidence type="ECO:0000256" key="9">
    <source>
        <dbReference type="SAM" id="SignalP"/>
    </source>
</evidence>
<evidence type="ECO:0000256" key="7">
    <source>
        <dbReference type="ARBA" id="ARBA00039966"/>
    </source>
</evidence>
<dbReference type="AlphaFoldDB" id="A0A2H3P6A7"/>
<organism evidence="10 11">
    <name type="scientific">Longimonas halophila</name>
    <dbReference type="NCBI Taxonomy" id="1469170"/>
    <lineage>
        <taxon>Bacteria</taxon>
        <taxon>Pseudomonadati</taxon>
        <taxon>Rhodothermota</taxon>
        <taxon>Rhodothermia</taxon>
        <taxon>Rhodothermales</taxon>
        <taxon>Salisaetaceae</taxon>
        <taxon>Longimonas</taxon>
    </lineage>
</organism>
<evidence type="ECO:0000313" key="11">
    <source>
        <dbReference type="Proteomes" id="UP000221024"/>
    </source>
</evidence>
<proteinExistence type="predicted"/>
<comment type="caution">
    <text evidence="10">The sequence shown here is derived from an EMBL/GenBank/DDBJ whole genome shotgun (WGS) entry which is preliminary data.</text>
</comment>
<dbReference type="PANTHER" id="PTHR16056">
    <property type="entry name" value="REGULATOR OF MICROTUBULE DYNAMICS PROTEIN"/>
    <property type="match status" value="1"/>
</dbReference>
<name>A0A2H3P6A7_9BACT</name>
<dbReference type="Proteomes" id="UP000221024">
    <property type="component" value="Unassembled WGS sequence"/>
</dbReference>
<dbReference type="InterPro" id="IPR011990">
    <property type="entry name" value="TPR-like_helical_dom_sf"/>
</dbReference>
<gene>
    <name evidence="10" type="ORF">CRI93_09595</name>
</gene>